<gene>
    <name evidence="2" type="ORF">AVDCRST_MAG91-3027</name>
</gene>
<organism evidence="2">
    <name type="scientific">uncultured Sphingomonadaceae bacterium</name>
    <dbReference type="NCBI Taxonomy" id="169976"/>
    <lineage>
        <taxon>Bacteria</taxon>
        <taxon>Pseudomonadati</taxon>
        <taxon>Pseudomonadota</taxon>
        <taxon>Alphaproteobacteria</taxon>
        <taxon>Sphingomonadales</taxon>
        <taxon>Sphingomonadaceae</taxon>
        <taxon>environmental samples</taxon>
    </lineage>
</organism>
<accession>A0A6J4TU96</accession>
<proteinExistence type="predicted"/>
<evidence type="ECO:0000313" key="2">
    <source>
        <dbReference type="EMBL" id="CAA9531775.1"/>
    </source>
</evidence>
<feature type="non-terminal residue" evidence="2">
    <location>
        <position position="69"/>
    </location>
</feature>
<dbReference type="AlphaFoldDB" id="A0A6J4TU96"/>
<evidence type="ECO:0000256" key="1">
    <source>
        <dbReference type="SAM" id="MobiDB-lite"/>
    </source>
</evidence>
<feature type="region of interest" description="Disordered" evidence="1">
    <location>
        <begin position="1"/>
        <end position="69"/>
    </location>
</feature>
<dbReference type="EMBL" id="CADCVX010000525">
    <property type="protein sequence ID" value="CAA9531775.1"/>
    <property type="molecule type" value="Genomic_DNA"/>
</dbReference>
<reference evidence="2" key="1">
    <citation type="submission" date="2020-02" db="EMBL/GenBank/DDBJ databases">
        <authorList>
            <person name="Meier V. D."/>
        </authorList>
    </citation>
    <scope>NUCLEOTIDE SEQUENCE</scope>
    <source>
        <strain evidence="2">AVDCRST_MAG91</strain>
    </source>
</reference>
<feature type="non-terminal residue" evidence="2">
    <location>
        <position position="1"/>
    </location>
</feature>
<protein>
    <submittedName>
        <fullName evidence="2">Site-specific tyrosine recombinase XerC</fullName>
    </submittedName>
</protein>
<sequence>CAGTARAVRTDDPARASSQFRDAPARARGGPSVDPGAARACEPVVDADLHRGGRGAPDGRVPERPPAGL</sequence>
<name>A0A6J4TU96_9SPHN</name>